<reference evidence="2 3" key="1">
    <citation type="journal article" date="2014" name="Nat. Commun.">
        <title>Physiological and genomic features of highly alkaliphilic hydrogen-utilizing Betaproteobacteria from a continental serpentinizing site.</title>
        <authorList>
            <person name="Suzuki S."/>
            <person name="Kuenen J.G."/>
            <person name="Schipper K."/>
            <person name="van der Velde S."/>
            <person name="Ishii S."/>
            <person name="Wu A."/>
            <person name="Sorokin D.Y."/>
            <person name="Tenney A."/>
            <person name="Meng X.Y."/>
            <person name="Morrill P.L."/>
            <person name="Kamagata Y."/>
            <person name="Muyzer G."/>
            <person name="Nealson K.H."/>
        </authorList>
    </citation>
    <scope>NUCLEOTIDE SEQUENCE [LARGE SCALE GENOMIC DNA]</scope>
    <source>
        <strain evidence="2 3">A1</strain>
    </source>
</reference>
<name>A0A060NLD4_9BURK</name>
<evidence type="ECO:0000313" key="2">
    <source>
        <dbReference type="EMBL" id="BAO80303.1"/>
    </source>
</evidence>
<dbReference type="InterPro" id="IPR016151">
    <property type="entry name" value="DNA_mismatch_repair_MutS_N"/>
</dbReference>
<sequence>MMQQCLGLKAGYPGTLLFCEDAEKAARLLDITLTHCNLDLTQTLRGELSPTLFALLDTCQTRMGSRLLRRWLLEPERAREAGQA</sequence>
<protein>
    <submittedName>
        <fullName evidence="2">Mismatch repair ATPase MutS family</fullName>
    </submittedName>
</protein>
<dbReference type="EMBL" id="AP014568">
    <property type="protein sequence ID" value="BAO80303.1"/>
    <property type="molecule type" value="Genomic_DNA"/>
</dbReference>
<dbReference type="GO" id="GO:0006298">
    <property type="term" value="P:mismatch repair"/>
    <property type="evidence" value="ECO:0007669"/>
    <property type="project" value="InterPro"/>
</dbReference>
<evidence type="ECO:0000259" key="1">
    <source>
        <dbReference type="Pfam" id="PF05192"/>
    </source>
</evidence>
<dbReference type="GO" id="GO:0030983">
    <property type="term" value="F:mismatched DNA binding"/>
    <property type="evidence" value="ECO:0007669"/>
    <property type="project" value="InterPro"/>
</dbReference>
<dbReference type="GO" id="GO:0005524">
    <property type="term" value="F:ATP binding"/>
    <property type="evidence" value="ECO:0007669"/>
    <property type="project" value="InterPro"/>
</dbReference>
<dbReference type="KEGG" id="cbaa:SRAA_0449"/>
<dbReference type="Pfam" id="PF05192">
    <property type="entry name" value="MutS_III"/>
    <property type="match status" value="1"/>
</dbReference>
<dbReference type="SUPFAM" id="SSF55271">
    <property type="entry name" value="DNA repair protein MutS, domain I"/>
    <property type="match status" value="1"/>
</dbReference>
<dbReference type="STRING" id="1458425.SRAA_0449"/>
<gene>
    <name evidence="2" type="primary">mutS</name>
    <name evidence="2" type="ORF">SRAA_0449</name>
</gene>
<proteinExistence type="predicted"/>
<dbReference type="AlphaFoldDB" id="A0A060NLD4"/>
<accession>A0A060NLD4</accession>
<feature type="domain" description="DNA mismatch repair protein MutS core" evidence="1">
    <location>
        <begin position="34"/>
        <end position="79"/>
    </location>
</feature>
<dbReference type="InterPro" id="IPR007696">
    <property type="entry name" value="DNA_mismatch_repair_MutS_core"/>
</dbReference>
<organism evidence="2 3">
    <name type="scientific">Serpentinimonas raichei</name>
    <dbReference type="NCBI Taxonomy" id="1458425"/>
    <lineage>
        <taxon>Bacteria</taxon>
        <taxon>Pseudomonadati</taxon>
        <taxon>Pseudomonadota</taxon>
        <taxon>Betaproteobacteria</taxon>
        <taxon>Burkholderiales</taxon>
        <taxon>Comamonadaceae</taxon>
        <taxon>Serpentinimonas</taxon>
    </lineage>
</organism>
<dbReference type="SUPFAM" id="SSF48334">
    <property type="entry name" value="DNA repair protein MutS, domain III"/>
    <property type="match status" value="1"/>
</dbReference>
<evidence type="ECO:0000313" key="3">
    <source>
        <dbReference type="Proteomes" id="UP000067461"/>
    </source>
</evidence>
<dbReference type="HOGENOM" id="CLU_2521852_0_0_4"/>
<dbReference type="InterPro" id="IPR036187">
    <property type="entry name" value="DNA_mismatch_repair_MutS_sf"/>
</dbReference>
<dbReference type="Proteomes" id="UP000067461">
    <property type="component" value="Chromosome"/>
</dbReference>
<dbReference type="Gene3D" id="1.10.1420.10">
    <property type="match status" value="1"/>
</dbReference>
<keyword evidence="3" id="KW-1185">Reference proteome</keyword>